<keyword evidence="7" id="KW-0479">Metal-binding</keyword>
<evidence type="ECO:0000256" key="2">
    <source>
        <dbReference type="ARBA" id="ARBA00012727"/>
    </source>
</evidence>
<dbReference type="CDD" id="cd07971">
    <property type="entry name" value="OBF_DNA_ligase_LigD"/>
    <property type="match status" value="1"/>
</dbReference>
<evidence type="ECO:0000256" key="11">
    <source>
        <dbReference type="ARBA" id="ARBA00022839"/>
    </source>
</evidence>
<dbReference type="OrthoDB" id="9802472at2"/>
<dbReference type="InterPro" id="IPR012340">
    <property type="entry name" value="NA-bd_OB-fold"/>
</dbReference>
<dbReference type="InterPro" id="IPR033651">
    <property type="entry name" value="PaeLigD_Pol-like"/>
</dbReference>
<keyword evidence="10" id="KW-0378">Hydrolase</keyword>
<organism evidence="23 24">
    <name type="scientific">Rhodopseudomonas palustris (strain HaA2)</name>
    <dbReference type="NCBI Taxonomy" id="316058"/>
    <lineage>
        <taxon>Bacteria</taxon>
        <taxon>Pseudomonadati</taxon>
        <taxon>Pseudomonadota</taxon>
        <taxon>Alphaproteobacteria</taxon>
        <taxon>Hyphomicrobiales</taxon>
        <taxon>Nitrobacteraceae</taxon>
        <taxon>Rhodopseudomonas</taxon>
    </lineage>
</organism>
<dbReference type="GO" id="GO:0003887">
    <property type="term" value="F:DNA-directed DNA polymerase activity"/>
    <property type="evidence" value="ECO:0007669"/>
    <property type="project" value="UniProtKB-KW"/>
</dbReference>
<dbReference type="KEGG" id="rpb:RPB_1876"/>
<evidence type="ECO:0000256" key="9">
    <source>
        <dbReference type="ARBA" id="ARBA00022763"/>
    </source>
</evidence>
<dbReference type="GO" id="GO:0046872">
    <property type="term" value="F:metal ion binding"/>
    <property type="evidence" value="ECO:0007669"/>
    <property type="project" value="UniProtKB-KW"/>
</dbReference>
<dbReference type="Gene3D" id="3.30.470.30">
    <property type="entry name" value="DNA ligase/mRNA capping enzyme"/>
    <property type="match status" value="1"/>
</dbReference>
<dbReference type="InterPro" id="IPR014146">
    <property type="entry name" value="LigD_ligase_dom"/>
</dbReference>
<keyword evidence="15" id="KW-0233">DNA recombination</keyword>
<evidence type="ECO:0000256" key="19">
    <source>
        <dbReference type="ARBA" id="ARBA00029943"/>
    </source>
</evidence>
<keyword evidence="12" id="KW-0067">ATP-binding</keyword>
<comment type="catalytic activity">
    <reaction evidence="20">
        <text>ATP + (deoxyribonucleotide)n-3'-hydroxyl + 5'-phospho-(deoxyribonucleotide)m = (deoxyribonucleotide)n+m + AMP + diphosphate.</text>
        <dbReference type="EC" id="6.5.1.1"/>
    </reaction>
</comment>
<dbReference type="GO" id="GO:0003910">
    <property type="term" value="F:DNA ligase (ATP) activity"/>
    <property type="evidence" value="ECO:0007669"/>
    <property type="project" value="UniProtKB-EC"/>
</dbReference>
<proteinExistence type="predicted"/>
<evidence type="ECO:0000256" key="21">
    <source>
        <dbReference type="SAM" id="MobiDB-lite"/>
    </source>
</evidence>
<evidence type="ECO:0000256" key="10">
    <source>
        <dbReference type="ARBA" id="ARBA00022801"/>
    </source>
</evidence>
<evidence type="ECO:0000256" key="15">
    <source>
        <dbReference type="ARBA" id="ARBA00023172"/>
    </source>
</evidence>
<reference evidence="23 24" key="1">
    <citation type="submission" date="2006-01" db="EMBL/GenBank/DDBJ databases">
        <title>Complete sequence of Rhodopseudomonas palustris HaA2.</title>
        <authorList>
            <consortium name="US DOE Joint Genome Institute"/>
            <person name="Copeland A."/>
            <person name="Lucas S."/>
            <person name="Lapidus A."/>
            <person name="Barry K."/>
            <person name="Detter J.C."/>
            <person name="Glavina T."/>
            <person name="Hammon N."/>
            <person name="Israni S."/>
            <person name="Pitluck S."/>
            <person name="Chain P."/>
            <person name="Malfatti S."/>
            <person name="Shin M."/>
            <person name="Vergez L."/>
            <person name="Schmutz J."/>
            <person name="Larimer F."/>
            <person name="Land M."/>
            <person name="Hauser L."/>
            <person name="Pelletier D.A."/>
            <person name="Kyrpides N."/>
            <person name="Anderson I."/>
            <person name="Oda Y."/>
            <person name="Harwood C.S."/>
            <person name="Richardson P."/>
        </authorList>
    </citation>
    <scope>NUCLEOTIDE SEQUENCE [LARGE SCALE GENOMIC DNA]</scope>
    <source>
        <strain evidence="23 24">HaA2</strain>
    </source>
</reference>
<evidence type="ECO:0000256" key="7">
    <source>
        <dbReference type="ARBA" id="ARBA00022723"/>
    </source>
</evidence>
<evidence type="ECO:0000256" key="3">
    <source>
        <dbReference type="ARBA" id="ARBA00022598"/>
    </source>
</evidence>
<keyword evidence="9" id="KW-0227">DNA damage</keyword>
<evidence type="ECO:0000256" key="4">
    <source>
        <dbReference type="ARBA" id="ARBA00022679"/>
    </source>
</evidence>
<dbReference type="InterPro" id="IPR014145">
    <property type="entry name" value="LigD_pol_dom"/>
</dbReference>
<dbReference type="GO" id="GO:0005524">
    <property type="term" value="F:ATP binding"/>
    <property type="evidence" value="ECO:0007669"/>
    <property type="project" value="UniProtKB-KW"/>
</dbReference>
<keyword evidence="5" id="KW-0548">Nucleotidyltransferase</keyword>
<dbReference type="EMBL" id="CP000250">
    <property type="protein sequence ID" value="ABD06584.1"/>
    <property type="molecule type" value="Genomic_DNA"/>
</dbReference>
<dbReference type="SUPFAM" id="SSF50249">
    <property type="entry name" value="Nucleic acid-binding proteins"/>
    <property type="match status" value="1"/>
</dbReference>
<dbReference type="HOGENOM" id="CLU_008325_0_1_5"/>
<dbReference type="InterPro" id="IPR014143">
    <property type="entry name" value="NHEJ_ligase_prk"/>
</dbReference>
<dbReference type="GO" id="GO:0006310">
    <property type="term" value="P:DNA recombination"/>
    <property type="evidence" value="ECO:0007669"/>
    <property type="project" value="UniProtKB-KW"/>
</dbReference>
<dbReference type="Pfam" id="PF01068">
    <property type="entry name" value="DNA_ligase_A_M"/>
    <property type="match status" value="1"/>
</dbReference>
<dbReference type="SUPFAM" id="SSF56091">
    <property type="entry name" value="DNA ligase/mRNA capping enzyme, catalytic domain"/>
    <property type="match status" value="1"/>
</dbReference>
<evidence type="ECO:0000256" key="6">
    <source>
        <dbReference type="ARBA" id="ARBA00022722"/>
    </source>
</evidence>
<evidence type="ECO:0000313" key="23">
    <source>
        <dbReference type="EMBL" id="ABD06584.1"/>
    </source>
</evidence>
<name>Q2IYX6_RHOP2</name>
<dbReference type="NCBIfam" id="TIGR02777">
    <property type="entry name" value="LigD_PE_dom"/>
    <property type="match status" value="1"/>
</dbReference>
<dbReference type="CDD" id="cd07906">
    <property type="entry name" value="Adenylation_DNA_ligase_LigD_LigC"/>
    <property type="match status" value="1"/>
</dbReference>
<feature type="region of interest" description="Disordered" evidence="21">
    <location>
        <begin position="223"/>
        <end position="265"/>
    </location>
</feature>
<dbReference type="NCBIfam" id="TIGR02778">
    <property type="entry name" value="ligD_pol"/>
    <property type="match status" value="1"/>
</dbReference>
<keyword evidence="3 23" id="KW-0436">Ligase</keyword>
<comment type="cofactor">
    <cofactor evidence="1">
        <name>Mn(2+)</name>
        <dbReference type="ChEBI" id="CHEBI:29035"/>
    </cofactor>
</comment>
<dbReference type="InterPro" id="IPR012309">
    <property type="entry name" value="DNA_ligase_ATP-dep_C"/>
</dbReference>
<dbReference type="NCBIfam" id="TIGR02776">
    <property type="entry name" value="NHEJ_ligase_prk"/>
    <property type="match status" value="1"/>
</dbReference>
<evidence type="ECO:0000256" key="8">
    <source>
        <dbReference type="ARBA" id="ARBA00022741"/>
    </source>
</evidence>
<dbReference type="EC" id="6.5.1.1" evidence="2"/>
<gene>
    <name evidence="23" type="ordered locus">RPB_1876</name>
</gene>
<evidence type="ECO:0000256" key="16">
    <source>
        <dbReference type="ARBA" id="ARBA00023204"/>
    </source>
</evidence>
<dbReference type="Pfam" id="PF04679">
    <property type="entry name" value="DNA_ligase_A_C"/>
    <property type="match status" value="1"/>
</dbReference>
<dbReference type="Gene3D" id="3.30.1490.70">
    <property type="match status" value="1"/>
</dbReference>
<evidence type="ECO:0000313" key="24">
    <source>
        <dbReference type="Proteomes" id="UP000008809"/>
    </source>
</evidence>
<keyword evidence="17" id="KW-0464">Manganese</keyword>
<dbReference type="InterPro" id="IPR052171">
    <property type="entry name" value="NHEJ_LigD"/>
</dbReference>
<keyword evidence="24" id="KW-1185">Reference proteome</keyword>
<dbReference type="PANTHER" id="PTHR42705:SF2">
    <property type="entry name" value="BIFUNCTIONAL NON-HOMOLOGOUS END JOINING PROTEIN LIGD"/>
    <property type="match status" value="1"/>
</dbReference>
<dbReference type="PANTHER" id="PTHR42705">
    <property type="entry name" value="BIFUNCTIONAL NON-HOMOLOGOUS END JOINING PROTEIN LIGD"/>
    <property type="match status" value="1"/>
</dbReference>
<dbReference type="eggNOG" id="COG1793">
    <property type="taxonomic scope" value="Bacteria"/>
</dbReference>
<evidence type="ECO:0000256" key="12">
    <source>
        <dbReference type="ARBA" id="ARBA00022840"/>
    </source>
</evidence>
<feature type="compositionally biased region" description="Basic residues" evidence="21">
    <location>
        <begin position="235"/>
        <end position="255"/>
    </location>
</feature>
<dbReference type="Proteomes" id="UP000008809">
    <property type="component" value="Chromosome"/>
</dbReference>
<protein>
    <recommendedName>
        <fullName evidence="2">DNA ligase (ATP)</fullName>
        <ecNumber evidence="2">6.5.1.1</ecNumber>
    </recommendedName>
    <alternativeName>
        <fullName evidence="19">NHEJ DNA polymerase</fullName>
    </alternativeName>
</protein>
<dbReference type="Pfam" id="PF21686">
    <property type="entry name" value="LigD_Prim-Pol"/>
    <property type="match status" value="1"/>
</dbReference>
<evidence type="ECO:0000256" key="13">
    <source>
        <dbReference type="ARBA" id="ARBA00022932"/>
    </source>
</evidence>
<evidence type="ECO:0000256" key="5">
    <source>
        <dbReference type="ARBA" id="ARBA00022695"/>
    </source>
</evidence>
<dbReference type="NCBIfam" id="NF004628">
    <property type="entry name" value="PRK05972.1"/>
    <property type="match status" value="1"/>
</dbReference>
<dbReference type="Gene3D" id="2.40.50.140">
    <property type="entry name" value="Nucleic acid-binding proteins"/>
    <property type="match status" value="1"/>
</dbReference>
<dbReference type="CDD" id="cd04862">
    <property type="entry name" value="PaeLigD_Pol_like"/>
    <property type="match status" value="1"/>
</dbReference>
<dbReference type="GO" id="GO:0004527">
    <property type="term" value="F:exonuclease activity"/>
    <property type="evidence" value="ECO:0007669"/>
    <property type="project" value="UniProtKB-KW"/>
</dbReference>
<keyword evidence="14" id="KW-0238">DNA-binding</keyword>
<evidence type="ECO:0000259" key="22">
    <source>
        <dbReference type="PROSITE" id="PS50160"/>
    </source>
</evidence>
<keyword evidence="18" id="KW-0511">Multifunctional enzyme</keyword>
<dbReference type="AlphaFoldDB" id="Q2IYX6"/>
<dbReference type="NCBIfam" id="TIGR02779">
    <property type="entry name" value="NHEJ_ligase_lig"/>
    <property type="match status" value="1"/>
</dbReference>
<dbReference type="PROSITE" id="PS50160">
    <property type="entry name" value="DNA_LIGASE_A3"/>
    <property type="match status" value="1"/>
</dbReference>
<dbReference type="RefSeq" id="WP_011440772.1">
    <property type="nucleotide sequence ID" value="NC_007778.1"/>
</dbReference>
<evidence type="ECO:0000256" key="14">
    <source>
        <dbReference type="ARBA" id="ARBA00023125"/>
    </source>
</evidence>
<evidence type="ECO:0000256" key="17">
    <source>
        <dbReference type="ARBA" id="ARBA00023211"/>
    </source>
</evidence>
<sequence length="914" mass="100253">MAASKTLTLYRNKRDFEQTAEPRGDAEVVPSKRRRFVIQKHDATRLHYDLRLEYDGVFKSWAVTRGPSLDPRDKRLAVEVEDHPLDYGDFEGTIPKGQYGGGTVQLWDRGYWDCDDPERGFKTGDLKFTLDGEKVHGSWVLVRMRHDRNGGKRTNWLLIKHRDDDAREGKANDILDEDRSVASGRTMKQIAEGKGRAPKPFMTGKVARVKADAVWDSNKGLAADARAADDAGKAARPKRAAAKKAPKKAAAKSRTTKTTSRATRKPVKVAAMPDFIPPQLCTSVERPPGSDGWRHEIKFDGYRMQLRIAHGEAALRTRKGLDWTAKFRAIADEAAGLPDAIIDTEIVALDHHGHPDFAALQAALSDGDSDKLICFAFDLLYADGEDLRSLPLSERKQRLQDLLKAARGRRKEGLIRYVEHFETGGDAILQSACKLSLEGIVSKKLDAPYRSGRSDNWTKAKCRAGHEVVIGGWKTTAGKFRSLMVGVQSDDRAGNHHLAYVGLVGTGFGQDVVKRILPELKARASKDNPFAGENAPRKTSDVNWVTPDLVAEIEFAGFTGAGMVRQAAFKGLRADKPADEVVAEKPAQVGIARPKPKRGTKAAPAVRKVASAASRAEVMGISISKPDKVLWPASEISEAITKLDLAHYYEAVGDWLIAHIKGRPCSIVRAPDGIDGEHFFQRHAMPGMSNLIDLAKVSGDRKPYVQIDRVEGLIAVAQIGGLELHPWNCAPGAYDVPGRLVFDLDPAPDVGFDDVVAAAREMKDRLETIGLSTFCKTTGGKGLHVVVPLQPKDDVDWKQAKIFAQTVCAQMADDSPERYLLNMSKQQRKGKIFLDYLRNDRMSTAVAALSPRAREGATVSMPVTWSQVKAGLDPKRFTLGTVPALLRKTKAWADYDESAAPLRAALEALASSGA</sequence>
<accession>Q2IYX6</accession>
<evidence type="ECO:0000256" key="20">
    <source>
        <dbReference type="ARBA" id="ARBA00034003"/>
    </source>
</evidence>
<keyword evidence="6" id="KW-0540">Nuclease</keyword>
<keyword evidence="4" id="KW-0808">Transferase</keyword>
<keyword evidence="8" id="KW-0547">Nucleotide-binding</keyword>
<feature type="domain" description="ATP-dependent DNA ligase family profile" evidence="22">
    <location>
        <begin position="375"/>
        <end position="461"/>
    </location>
</feature>
<keyword evidence="16" id="KW-0234">DNA repair</keyword>
<evidence type="ECO:0000256" key="18">
    <source>
        <dbReference type="ARBA" id="ARBA00023268"/>
    </source>
</evidence>
<dbReference type="InterPro" id="IPR012310">
    <property type="entry name" value="DNA_ligase_ATP-dep_cent"/>
</dbReference>
<dbReference type="Pfam" id="PF13298">
    <property type="entry name" value="LigD_N"/>
    <property type="match status" value="1"/>
</dbReference>
<dbReference type="STRING" id="316058.RPB_1876"/>
<keyword evidence="11" id="KW-0269">Exonuclease</keyword>
<dbReference type="eggNOG" id="COG3285">
    <property type="taxonomic scope" value="Bacteria"/>
</dbReference>
<dbReference type="GO" id="GO:0003677">
    <property type="term" value="F:DNA binding"/>
    <property type="evidence" value="ECO:0007669"/>
    <property type="project" value="UniProtKB-KW"/>
</dbReference>
<dbReference type="InterPro" id="IPR014144">
    <property type="entry name" value="LigD_PE_domain"/>
</dbReference>
<keyword evidence="13" id="KW-0239">DNA-directed DNA polymerase</keyword>
<dbReference type="Gene3D" id="3.90.920.10">
    <property type="entry name" value="DNA primase, PRIM domain"/>
    <property type="match status" value="1"/>
</dbReference>
<dbReference type="GO" id="GO:0006281">
    <property type="term" value="P:DNA repair"/>
    <property type="evidence" value="ECO:0007669"/>
    <property type="project" value="UniProtKB-KW"/>
</dbReference>
<evidence type="ECO:0000256" key="1">
    <source>
        <dbReference type="ARBA" id="ARBA00001936"/>
    </source>
</evidence>